<protein>
    <submittedName>
        <fullName evidence="1">Uncharacterized protein</fullName>
    </submittedName>
</protein>
<dbReference type="RefSeq" id="WP_158014294.1">
    <property type="nucleotide sequence ID" value="NZ_CP011450.1"/>
</dbReference>
<evidence type="ECO:0000313" key="1">
    <source>
        <dbReference type="EMBL" id="AKH18853.1"/>
    </source>
</evidence>
<evidence type="ECO:0000313" key="2">
    <source>
        <dbReference type="Proteomes" id="UP000018851"/>
    </source>
</evidence>
<dbReference type="AlphaFoldDB" id="A0A0F7JW22"/>
<dbReference type="Proteomes" id="UP000018851">
    <property type="component" value="Plasmid pNXO2"/>
</dbReference>
<keyword evidence="2" id="KW-1185">Reference proteome</keyword>
<reference evidence="1 2" key="1">
    <citation type="submission" date="2015-05" db="EMBL/GenBank/DDBJ databases">
        <title>Plasmid of Sphingomonas sanxanigenens NX02.</title>
        <authorList>
            <person name="Huang H."/>
            <person name="Ma T."/>
        </authorList>
    </citation>
    <scope>NUCLEOTIDE SEQUENCE [LARGE SCALE GENOMIC DNA]</scope>
    <source>
        <strain evidence="1 2">NX02</strain>
        <plasmid evidence="2">Plasmid pNXO2</plasmid>
    </source>
</reference>
<dbReference type="EMBL" id="CP011450">
    <property type="protein sequence ID" value="AKH18853.1"/>
    <property type="molecule type" value="Genomic_DNA"/>
</dbReference>
<geneLocation type="plasmid" evidence="1 2">
    <name>pNXO2</name>
</geneLocation>
<dbReference type="OrthoDB" id="8282715at2"/>
<dbReference type="KEGG" id="ssan:NX02_p1060"/>
<gene>
    <name evidence="1" type="ORF">NX02_p1060</name>
</gene>
<name>A0A0F7JW22_9SPHN</name>
<proteinExistence type="predicted"/>
<organism evidence="1 2">
    <name type="scientific">Sphingomonas sanxanigenens DSM 19645 = NX02</name>
    <dbReference type="NCBI Taxonomy" id="1123269"/>
    <lineage>
        <taxon>Bacteria</taxon>
        <taxon>Pseudomonadati</taxon>
        <taxon>Pseudomonadota</taxon>
        <taxon>Alphaproteobacteria</taxon>
        <taxon>Sphingomonadales</taxon>
        <taxon>Sphingomonadaceae</taxon>
        <taxon>Sphingomonas</taxon>
    </lineage>
</organism>
<accession>A0A0F7JW22</accession>
<sequence>MSDQSLKESSIDGTSFADDAAYRPHPDAQLAGMLKDHVELACLYDALEELADCLPAMPSASIHSAVLQRLETFLPEQHRWARELLRCVLPPCPRTGGDSPLLKRVIEQQHEDEGLLGDIVDALHPDGRCACLTPNTLGYMLRCFFINGRRAMLFNEYIVFSRGRGHFTVGALSRVGERLGYVEETGR</sequence>
<keyword evidence="1" id="KW-0614">Plasmid</keyword>